<gene>
    <name evidence="7" type="ORF">A3D77_00960</name>
</gene>
<sequence>MDKAPTPYLLHIRDSIELIALYIKNYTFEKFKSDRKTQDAVIRQLEIIGEATTHLEAGFKTDHPEIPWKEIAGFRNVLAHQYWDIDMDIVWKASTKEILELKTALLPIINRLLLEK</sequence>
<keyword evidence="1" id="KW-0597">Phosphoprotein</keyword>
<evidence type="ECO:0000256" key="2">
    <source>
        <dbReference type="ARBA" id="ARBA00022649"/>
    </source>
</evidence>
<dbReference type="GO" id="GO:0110001">
    <property type="term" value="C:toxin-antitoxin complex"/>
    <property type="evidence" value="ECO:0007669"/>
    <property type="project" value="InterPro"/>
</dbReference>
<comment type="similarity">
    <text evidence="6">Belongs to the HepT RNase toxin family.</text>
</comment>
<accession>A0A1F5ZPM7</accession>
<evidence type="ECO:0008006" key="9">
    <source>
        <dbReference type="Google" id="ProtNLM"/>
    </source>
</evidence>
<comment type="caution">
    <text evidence="7">The sequence shown here is derived from an EMBL/GenBank/DDBJ whole genome shotgun (WGS) entry which is preliminary data.</text>
</comment>
<evidence type="ECO:0000256" key="5">
    <source>
        <dbReference type="ARBA" id="ARBA00022801"/>
    </source>
</evidence>
<evidence type="ECO:0000256" key="4">
    <source>
        <dbReference type="ARBA" id="ARBA00022741"/>
    </source>
</evidence>
<evidence type="ECO:0000313" key="7">
    <source>
        <dbReference type="EMBL" id="OGG14062.1"/>
    </source>
</evidence>
<evidence type="ECO:0000256" key="1">
    <source>
        <dbReference type="ARBA" id="ARBA00022553"/>
    </source>
</evidence>
<keyword evidence="4" id="KW-0547">Nucleotide-binding</keyword>
<dbReference type="EMBL" id="MFJL01000029">
    <property type="protein sequence ID" value="OGG14062.1"/>
    <property type="molecule type" value="Genomic_DNA"/>
</dbReference>
<reference evidence="7 8" key="1">
    <citation type="journal article" date="2016" name="Nat. Commun.">
        <title>Thousands of microbial genomes shed light on interconnected biogeochemical processes in an aquifer system.</title>
        <authorList>
            <person name="Anantharaman K."/>
            <person name="Brown C.T."/>
            <person name="Hug L.A."/>
            <person name="Sharon I."/>
            <person name="Castelle C.J."/>
            <person name="Probst A.J."/>
            <person name="Thomas B.C."/>
            <person name="Singh A."/>
            <person name="Wilkins M.J."/>
            <person name="Karaoz U."/>
            <person name="Brodie E.L."/>
            <person name="Williams K.H."/>
            <person name="Hubbard S.S."/>
            <person name="Banfield J.F."/>
        </authorList>
    </citation>
    <scope>NUCLEOTIDE SEQUENCE [LARGE SCALE GENOMIC DNA]</scope>
</reference>
<evidence type="ECO:0000313" key="8">
    <source>
        <dbReference type="Proteomes" id="UP000176923"/>
    </source>
</evidence>
<keyword evidence="5" id="KW-0378">Hydrolase</keyword>
<dbReference type="PANTHER" id="PTHR34139">
    <property type="entry name" value="UPF0331 PROTEIN MJ0127"/>
    <property type="match status" value="1"/>
</dbReference>
<keyword evidence="3" id="KW-0540">Nuclease</keyword>
<dbReference type="GO" id="GO:0000166">
    <property type="term" value="F:nucleotide binding"/>
    <property type="evidence" value="ECO:0007669"/>
    <property type="project" value="UniProtKB-KW"/>
</dbReference>
<name>A0A1F5ZPM7_9BACT</name>
<dbReference type="Pfam" id="PF01934">
    <property type="entry name" value="HepT-like"/>
    <property type="match status" value="1"/>
</dbReference>
<dbReference type="GO" id="GO:0016787">
    <property type="term" value="F:hydrolase activity"/>
    <property type="evidence" value="ECO:0007669"/>
    <property type="project" value="UniProtKB-KW"/>
</dbReference>
<dbReference type="Gene3D" id="1.20.120.580">
    <property type="entry name" value="bsu32300-like"/>
    <property type="match status" value="1"/>
</dbReference>
<dbReference type="InterPro" id="IPR051813">
    <property type="entry name" value="HepT_RNase_toxin"/>
</dbReference>
<dbReference type="AlphaFoldDB" id="A0A1F5ZPM7"/>
<dbReference type="InterPro" id="IPR037038">
    <property type="entry name" value="HepT-like_sf"/>
</dbReference>
<dbReference type="InterPro" id="IPR008201">
    <property type="entry name" value="HepT-like"/>
</dbReference>
<dbReference type="STRING" id="1798382.A3D77_00960"/>
<dbReference type="Proteomes" id="UP000176923">
    <property type="component" value="Unassembled WGS sequence"/>
</dbReference>
<organism evidence="7 8">
    <name type="scientific">Candidatus Gottesmanbacteria bacterium RIFCSPHIGHO2_02_FULL_39_11</name>
    <dbReference type="NCBI Taxonomy" id="1798382"/>
    <lineage>
        <taxon>Bacteria</taxon>
        <taxon>Candidatus Gottesmaniibacteriota</taxon>
    </lineage>
</organism>
<dbReference type="GO" id="GO:0004540">
    <property type="term" value="F:RNA nuclease activity"/>
    <property type="evidence" value="ECO:0007669"/>
    <property type="project" value="InterPro"/>
</dbReference>
<evidence type="ECO:0000256" key="3">
    <source>
        <dbReference type="ARBA" id="ARBA00022722"/>
    </source>
</evidence>
<keyword evidence="2" id="KW-1277">Toxin-antitoxin system</keyword>
<protein>
    <recommendedName>
        <fullName evidence="9">DUF86 domain-containing protein</fullName>
    </recommendedName>
</protein>
<proteinExistence type="inferred from homology"/>
<dbReference type="PANTHER" id="PTHR34139:SF1">
    <property type="entry name" value="RNASE MJ1380-RELATED"/>
    <property type="match status" value="1"/>
</dbReference>
<evidence type="ECO:0000256" key="6">
    <source>
        <dbReference type="ARBA" id="ARBA00024207"/>
    </source>
</evidence>